<proteinExistence type="predicted"/>
<dbReference type="GO" id="GO:0016020">
    <property type="term" value="C:membrane"/>
    <property type="evidence" value="ECO:0007669"/>
    <property type="project" value="UniProtKB-SubCell"/>
</dbReference>
<feature type="domain" description="EamA" evidence="6">
    <location>
        <begin position="67"/>
        <end position="204"/>
    </location>
</feature>
<feature type="transmembrane region" description="Helical" evidence="5">
    <location>
        <begin position="65"/>
        <end position="82"/>
    </location>
</feature>
<evidence type="ECO:0000256" key="5">
    <source>
        <dbReference type="SAM" id="Phobius"/>
    </source>
</evidence>
<comment type="subcellular location">
    <subcellularLocation>
        <location evidence="1">Membrane</location>
        <topology evidence="1">Multi-pass membrane protein</topology>
    </subcellularLocation>
</comment>
<feature type="transmembrane region" description="Helical" evidence="5">
    <location>
        <begin position="94"/>
        <end position="112"/>
    </location>
</feature>
<feature type="transmembrane region" description="Helical" evidence="5">
    <location>
        <begin position="189"/>
        <end position="208"/>
    </location>
</feature>
<dbReference type="PANTHER" id="PTHR32322:SF9">
    <property type="entry name" value="AMINO-ACID METABOLITE EFFLUX PUMP-RELATED"/>
    <property type="match status" value="1"/>
</dbReference>
<evidence type="ECO:0000259" key="6">
    <source>
        <dbReference type="Pfam" id="PF00892"/>
    </source>
</evidence>
<dbReference type="PANTHER" id="PTHR32322">
    <property type="entry name" value="INNER MEMBRANE TRANSPORTER"/>
    <property type="match status" value="1"/>
</dbReference>
<feature type="transmembrane region" description="Helical" evidence="5">
    <location>
        <begin position="12"/>
        <end position="34"/>
    </location>
</feature>
<organism evidence="7 8">
    <name type="scientific">Pseudomonas amygdali pv. hibisci</name>
    <dbReference type="NCBI Taxonomy" id="251723"/>
    <lineage>
        <taxon>Bacteria</taxon>
        <taxon>Pseudomonadati</taxon>
        <taxon>Pseudomonadota</taxon>
        <taxon>Gammaproteobacteria</taxon>
        <taxon>Pseudomonadales</taxon>
        <taxon>Pseudomonadaceae</taxon>
        <taxon>Pseudomonas</taxon>
        <taxon>Pseudomonas amygdali</taxon>
    </lineage>
</organism>
<comment type="caution">
    <text evidence="7">The sequence shown here is derived from an EMBL/GenBank/DDBJ whole genome shotgun (WGS) entry which is preliminary data.</text>
</comment>
<dbReference type="EMBL" id="LJQN01000028">
    <property type="protein sequence ID" value="KPX58144.1"/>
    <property type="molecule type" value="Genomic_DNA"/>
</dbReference>
<feature type="transmembrane region" description="Helical" evidence="5">
    <location>
        <begin position="164"/>
        <end position="183"/>
    </location>
</feature>
<dbReference type="Proteomes" id="UP000050545">
    <property type="component" value="Unassembled WGS sequence"/>
</dbReference>
<evidence type="ECO:0000313" key="8">
    <source>
        <dbReference type="Proteomes" id="UP000050545"/>
    </source>
</evidence>
<protein>
    <submittedName>
        <fullName evidence="7">Mtultidrug ABC transporter permease</fullName>
    </submittedName>
</protein>
<dbReference type="Pfam" id="PF00892">
    <property type="entry name" value="EamA"/>
    <property type="match status" value="1"/>
</dbReference>
<dbReference type="AlphaFoldDB" id="A0AB34UCT6"/>
<dbReference type="InterPro" id="IPR037185">
    <property type="entry name" value="EmrE-like"/>
</dbReference>
<evidence type="ECO:0000256" key="2">
    <source>
        <dbReference type="ARBA" id="ARBA00022692"/>
    </source>
</evidence>
<sequence>MVNLGIKAGLSAGIASLVLQFSAFFTILLGGWVFKEALTRFQVLGMLIALAGLLCIIKISDGSVSLTGVLLVLMGAASWSVANIINKKASTKDVFGFLVWSSAFAPIPLFALDYAVNGSAGYTAFVSQVNTTAVLSILFQVYPNTLFAYWIWNSLLKTYPVSTVAPLSLLVPIFGMLGSVMVFNESVPVSKVLAVVLIVLGLAVGLYGQRMFNAMFARRARTSM</sequence>
<feature type="transmembrane region" description="Helical" evidence="5">
    <location>
        <begin position="132"/>
        <end position="152"/>
    </location>
</feature>
<dbReference type="InterPro" id="IPR050638">
    <property type="entry name" value="AA-Vitamin_Transporters"/>
</dbReference>
<name>A0AB34UCT6_PSEA0</name>
<gene>
    <name evidence="7" type="ORF">ALO67_00827</name>
</gene>
<dbReference type="SUPFAM" id="SSF103481">
    <property type="entry name" value="Multidrug resistance efflux transporter EmrE"/>
    <property type="match status" value="2"/>
</dbReference>
<reference evidence="7 8" key="1">
    <citation type="submission" date="2015-09" db="EMBL/GenBank/DDBJ databases">
        <title>Genome announcement of multiple Pseudomonas syringae strains.</title>
        <authorList>
            <person name="Thakur S."/>
            <person name="Wang P.W."/>
            <person name="Gong Y."/>
            <person name="Weir B.S."/>
            <person name="Guttman D.S."/>
        </authorList>
    </citation>
    <scope>NUCLEOTIDE SEQUENCE [LARGE SCALE GENOMIC DNA]</scope>
    <source>
        <strain evidence="7 8">ICMP9623</strain>
    </source>
</reference>
<dbReference type="InterPro" id="IPR000620">
    <property type="entry name" value="EamA_dom"/>
</dbReference>
<evidence type="ECO:0000256" key="4">
    <source>
        <dbReference type="ARBA" id="ARBA00023136"/>
    </source>
</evidence>
<evidence type="ECO:0000256" key="1">
    <source>
        <dbReference type="ARBA" id="ARBA00004141"/>
    </source>
</evidence>
<keyword evidence="3 5" id="KW-1133">Transmembrane helix</keyword>
<evidence type="ECO:0000256" key="3">
    <source>
        <dbReference type="ARBA" id="ARBA00022989"/>
    </source>
</evidence>
<keyword evidence="2 5" id="KW-0812">Transmembrane</keyword>
<feature type="transmembrane region" description="Helical" evidence="5">
    <location>
        <begin position="41"/>
        <end position="59"/>
    </location>
</feature>
<evidence type="ECO:0000313" key="7">
    <source>
        <dbReference type="EMBL" id="KPX58144.1"/>
    </source>
</evidence>
<accession>A0AB34UCT6</accession>
<keyword evidence="4 5" id="KW-0472">Membrane</keyword>